<dbReference type="EnsemblMetazoa" id="XM_024227098.1">
    <property type="protein sequence ID" value="XP_024082866.1"/>
    <property type="gene ID" value="LOC106664803"/>
</dbReference>
<dbReference type="KEGG" id="clec:106664803"/>
<dbReference type="EnsemblMetazoa" id="XM_024227101.1">
    <property type="protein sequence ID" value="XP_024082869.1"/>
    <property type="gene ID" value="LOC106664803"/>
</dbReference>
<protein>
    <recommendedName>
        <fullName evidence="1">Peptidase S1 domain-containing protein</fullName>
    </recommendedName>
</protein>
<evidence type="ECO:0000313" key="3">
    <source>
        <dbReference type="Proteomes" id="UP000494040"/>
    </source>
</evidence>
<organism evidence="2 3">
    <name type="scientific">Cimex lectularius</name>
    <name type="common">Bed bug</name>
    <name type="synonym">Acanthia lectularia</name>
    <dbReference type="NCBI Taxonomy" id="79782"/>
    <lineage>
        <taxon>Eukaryota</taxon>
        <taxon>Metazoa</taxon>
        <taxon>Ecdysozoa</taxon>
        <taxon>Arthropoda</taxon>
        <taxon>Hexapoda</taxon>
        <taxon>Insecta</taxon>
        <taxon>Pterygota</taxon>
        <taxon>Neoptera</taxon>
        <taxon>Paraneoptera</taxon>
        <taxon>Hemiptera</taxon>
        <taxon>Heteroptera</taxon>
        <taxon>Panheteroptera</taxon>
        <taxon>Cimicomorpha</taxon>
        <taxon>Cimicidae</taxon>
        <taxon>Cimex</taxon>
    </lineage>
</organism>
<dbReference type="InterPro" id="IPR009003">
    <property type="entry name" value="Peptidase_S1_PA"/>
</dbReference>
<dbReference type="GO" id="GO:0006508">
    <property type="term" value="P:proteolysis"/>
    <property type="evidence" value="ECO:0007669"/>
    <property type="project" value="InterPro"/>
</dbReference>
<dbReference type="EnsemblMetazoa" id="XM_024227100.1">
    <property type="protein sequence ID" value="XP_024082868.1"/>
    <property type="gene ID" value="LOC106664803"/>
</dbReference>
<dbReference type="EnsemblMetazoa" id="XM_014390813.2">
    <property type="protein sequence ID" value="XP_014246299.1"/>
    <property type="gene ID" value="LOC106664803"/>
</dbReference>
<name>A0A8I6RIX3_CIMLE</name>
<dbReference type="RefSeq" id="XP_024082870.1">
    <property type="nucleotide sequence ID" value="XM_024227102.1"/>
</dbReference>
<dbReference type="Gene3D" id="2.40.10.10">
    <property type="entry name" value="Trypsin-like serine proteases"/>
    <property type="match status" value="2"/>
</dbReference>
<dbReference type="RefSeq" id="XP_024082866.1">
    <property type="nucleotide sequence ID" value="XM_024227098.1"/>
</dbReference>
<dbReference type="OrthoDB" id="5979691at2759"/>
<dbReference type="Pfam" id="PF00089">
    <property type="entry name" value="Trypsin"/>
    <property type="match status" value="1"/>
</dbReference>
<evidence type="ECO:0000313" key="2">
    <source>
        <dbReference type="EnsemblMetazoa" id="XP_014246299.1"/>
    </source>
</evidence>
<dbReference type="SUPFAM" id="SSF50494">
    <property type="entry name" value="Trypsin-like serine proteases"/>
    <property type="match status" value="1"/>
</dbReference>
<dbReference type="InterPro" id="IPR043504">
    <property type="entry name" value="Peptidase_S1_PA_chymotrypsin"/>
</dbReference>
<reference evidence="2" key="1">
    <citation type="submission" date="2022-01" db="UniProtKB">
        <authorList>
            <consortium name="EnsemblMetazoa"/>
        </authorList>
    </citation>
    <scope>IDENTIFICATION</scope>
</reference>
<dbReference type="RefSeq" id="XP_024082868.1">
    <property type="nucleotide sequence ID" value="XM_024227100.1"/>
</dbReference>
<dbReference type="EnsemblMetazoa" id="XM_024227102.1">
    <property type="protein sequence ID" value="XP_024082870.1"/>
    <property type="gene ID" value="LOC106664803"/>
</dbReference>
<sequence>MMHQLSLLYFLNVKRELTCILILQYAVLVFSKLNCTKTEQGSYPFFAMIEHFGYHICAGSVVNDRSVLSLSSCLDQHRKAEELKVVFGGGLWPKEGRGINRTRFVQKVHLNINYLAAKKRGKVSEEFSMIEIKETEHPIIPMKISSLRPAIIQQFISGIITKQTSCFSLGYGLHEKSTSYDRYFGQIDLRAVEYKLSSLRKFVPFSNDYCYQEPGSLKIFPDYGAPIFCNDTVIGLYYRTRMKEPAIKVLDEGIFSDEYFIGAVMDIDYMPRIVVPPEPMLNLTSNATLTLPSIYAYYFFFIYSIAHNKFGKHLL</sequence>
<dbReference type="AlphaFoldDB" id="A0A8I6RIX3"/>
<dbReference type="RefSeq" id="XP_024082869.1">
    <property type="nucleotide sequence ID" value="XM_024227101.1"/>
</dbReference>
<feature type="domain" description="Peptidase S1" evidence="1">
    <location>
        <begin position="37"/>
        <end position="236"/>
    </location>
</feature>
<dbReference type="RefSeq" id="XP_024082867.1">
    <property type="nucleotide sequence ID" value="XM_024227099.1"/>
</dbReference>
<dbReference type="EnsemblMetazoa" id="XM_024227099.1">
    <property type="protein sequence ID" value="XP_024082867.1"/>
    <property type="gene ID" value="LOC106664803"/>
</dbReference>
<dbReference type="InterPro" id="IPR001254">
    <property type="entry name" value="Trypsin_dom"/>
</dbReference>
<dbReference type="RefSeq" id="XP_014246299.1">
    <property type="nucleotide sequence ID" value="XM_014390813.2"/>
</dbReference>
<keyword evidence="3" id="KW-1185">Reference proteome</keyword>
<dbReference type="RefSeq" id="XP_024082871.1">
    <property type="nucleotide sequence ID" value="XM_024227103.1"/>
</dbReference>
<dbReference type="Proteomes" id="UP000494040">
    <property type="component" value="Unassembled WGS sequence"/>
</dbReference>
<evidence type="ECO:0000259" key="1">
    <source>
        <dbReference type="Pfam" id="PF00089"/>
    </source>
</evidence>
<dbReference type="EnsemblMetazoa" id="XM_024227103.1">
    <property type="protein sequence ID" value="XP_024082871.1"/>
    <property type="gene ID" value="LOC106664803"/>
</dbReference>
<proteinExistence type="predicted"/>
<dbReference type="GeneID" id="106664803"/>
<dbReference type="GO" id="GO:0004252">
    <property type="term" value="F:serine-type endopeptidase activity"/>
    <property type="evidence" value="ECO:0007669"/>
    <property type="project" value="InterPro"/>
</dbReference>
<accession>A0A8I6RIX3</accession>